<dbReference type="PATRIC" id="fig|1658765.3.peg.808"/>
<dbReference type="STRING" id="1658765.Msub_10814"/>
<organism evidence="2 3">
    <name type="scientific">Marinobacter subterrani</name>
    <dbReference type="NCBI Taxonomy" id="1658765"/>
    <lineage>
        <taxon>Bacteria</taxon>
        <taxon>Pseudomonadati</taxon>
        <taxon>Pseudomonadota</taxon>
        <taxon>Gammaproteobacteria</taxon>
        <taxon>Pseudomonadales</taxon>
        <taxon>Marinobacteraceae</taxon>
        <taxon>Marinobacter</taxon>
    </lineage>
</organism>
<comment type="caution">
    <text evidence="2">The sequence shown here is derived from an EMBL/GenBank/DDBJ whole genome shotgun (WGS) entry which is preliminary data.</text>
</comment>
<evidence type="ECO:0000256" key="1">
    <source>
        <dbReference type="SAM" id="SignalP"/>
    </source>
</evidence>
<dbReference type="AlphaFoldDB" id="A0A0J7J831"/>
<gene>
    <name evidence="2" type="ORF">Msub_10814</name>
</gene>
<feature type="signal peptide" evidence="1">
    <location>
        <begin position="1"/>
        <end position="31"/>
    </location>
</feature>
<proteinExistence type="predicted"/>
<evidence type="ECO:0008006" key="4">
    <source>
        <dbReference type="Google" id="ProtNLM"/>
    </source>
</evidence>
<reference evidence="2 3" key="1">
    <citation type="submission" date="2015-06" db="EMBL/GenBank/DDBJ databases">
        <title>Marinobacter subterrani, a genetically tractable neutrophilic iron-oxidizing strain isolated from the Soudan Iron Mine.</title>
        <authorList>
            <person name="Bonis B.M."/>
            <person name="Gralnick J.A."/>
        </authorList>
    </citation>
    <scope>NUCLEOTIDE SEQUENCE [LARGE SCALE GENOMIC DNA]</scope>
    <source>
        <strain evidence="2 3">JG233</strain>
    </source>
</reference>
<keyword evidence="3" id="KW-1185">Reference proteome</keyword>
<dbReference type="EMBL" id="LFBU01000001">
    <property type="protein sequence ID" value="KMQ74628.1"/>
    <property type="molecule type" value="Genomic_DNA"/>
</dbReference>
<dbReference type="RefSeq" id="WP_082146405.1">
    <property type="nucleotide sequence ID" value="NZ_LFBU01000001.1"/>
</dbReference>
<keyword evidence="1" id="KW-0732">Signal</keyword>
<evidence type="ECO:0000313" key="2">
    <source>
        <dbReference type="EMBL" id="KMQ74628.1"/>
    </source>
</evidence>
<dbReference type="InterPro" id="IPR018759">
    <property type="entry name" value="BBP2_2"/>
</dbReference>
<sequence length="429" mass="47553">MARLSGLRKCPEFFSFTVLCAAFSAINVAQAEPLALSGELTNRFSDNTELTSSDETSDAETRVNLTLAHQTDPGECEASTAASVGYGVWYNETYDPQDYASLDFSGDCALARGLSWEVSDYLRDVAQNARASDTPDNRTRKNIFRTGPVYSLMLGDLDQLTFSAKYGNTEFSEPEDRDSERYIGSASWNHIFSQTLSGGLQFSTNRVELDTGAEIDTDVASVLFSKSWRATRFSGSVGVSQLESRVGANSQSSDGVVWDFSLERDINAVTQAFIRASRELTDQTSDFDIRFGEFVFNLRETIAVEVTALDAGISRQFSDASRVSVGVFANRSDYLSTDEVEDKVGISVNYNRTISALLSLQTRARYQYRTFDADGLNDSTYRADIGLLYELTRDLGLNGRIGHTTRTSDLSSNEYQENWISLGLAYQFF</sequence>
<dbReference type="Pfam" id="PF10082">
    <property type="entry name" value="BBP2_2"/>
    <property type="match status" value="1"/>
</dbReference>
<accession>A0A0J7J831</accession>
<protein>
    <recommendedName>
        <fullName evidence="4">Beta-barrel porin 2</fullName>
    </recommendedName>
</protein>
<name>A0A0J7J831_9GAMM</name>
<dbReference type="Proteomes" id="UP000036102">
    <property type="component" value="Unassembled WGS sequence"/>
</dbReference>
<evidence type="ECO:0000313" key="3">
    <source>
        <dbReference type="Proteomes" id="UP000036102"/>
    </source>
</evidence>
<dbReference type="OrthoDB" id="6353767at2"/>
<feature type="chain" id="PRO_5005289713" description="Beta-barrel porin 2" evidence="1">
    <location>
        <begin position="32"/>
        <end position="429"/>
    </location>
</feature>